<dbReference type="Pfam" id="PF00583">
    <property type="entry name" value="Acetyltransf_1"/>
    <property type="match status" value="1"/>
</dbReference>
<dbReference type="eggNOG" id="KOG2488">
    <property type="taxonomic scope" value="Eukaryota"/>
</dbReference>
<dbReference type="Gene3D" id="3.40.630.30">
    <property type="match status" value="1"/>
</dbReference>
<evidence type="ECO:0000256" key="2">
    <source>
        <dbReference type="ARBA" id="ARBA00004496"/>
    </source>
</evidence>
<sequence>MVGSSLGYDPPAKRDEIFHRLSRFILVYKSPLEEGEAQKLVAYSTFRFDREDEDNVVYCYELQVDEIMRGVGIGRKLMGCLESVAEAYGMDKVMLTNLANEKAFRFYMQCGFKVDESSPSLYGEEVDYEILSKVVSGADL</sequence>
<evidence type="ECO:0000256" key="5">
    <source>
        <dbReference type="ARBA" id="ARBA00015043"/>
    </source>
</evidence>
<dbReference type="EC" id="2.3.1.257" evidence="4"/>
<name>A8N1J3_COPC7</name>
<evidence type="ECO:0000313" key="14">
    <source>
        <dbReference type="Proteomes" id="UP000001861"/>
    </source>
</evidence>
<dbReference type="InParanoid" id="A8N1J3"/>
<gene>
    <name evidence="13" type="ORF">CC1G_06759</name>
</gene>
<keyword evidence="6" id="KW-0963">Cytoplasm</keyword>
<dbReference type="STRING" id="240176.A8N1J3"/>
<reference evidence="13 14" key="1">
    <citation type="journal article" date="2010" name="Proc. Natl. Acad. Sci. U.S.A.">
        <title>Insights into evolution of multicellular fungi from the assembled chromosomes of the mushroom Coprinopsis cinerea (Coprinus cinereus).</title>
        <authorList>
            <person name="Stajich J.E."/>
            <person name="Wilke S.K."/>
            <person name="Ahren D."/>
            <person name="Au C.H."/>
            <person name="Birren B.W."/>
            <person name="Borodovsky M."/>
            <person name="Burns C."/>
            <person name="Canback B."/>
            <person name="Casselton L.A."/>
            <person name="Cheng C.K."/>
            <person name="Deng J."/>
            <person name="Dietrich F.S."/>
            <person name="Fargo D.C."/>
            <person name="Farman M.L."/>
            <person name="Gathman A.C."/>
            <person name="Goldberg J."/>
            <person name="Guigo R."/>
            <person name="Hoegger P.J."/>
            <person name="Hooker J.B."/>
            <person name="Huggins A."/>
            <person name="James T.Y."/>
            <person name="Kamada T."/>
            <person name="Kilaru S."/>
            <person name="Kodira C."/>
            <person name="Kues U."/>
            <person name="Kupfer D."/>
            <person name="Kwan H.S."/>
            <person name="Lomsadze A."/>
            <person name="Li W."/>
            <person name="Lilly W.W."/>
            <person name="Ma L.J."/>
            <person name="Mackey A.J."/>
            <person name="Manning G."/>
            <person name="Martin F."/>
            <person name="Muraguchi H."/>
            <person name="Natvig D.O."/>
            <person name="Palmerini H."/>
            <person name="Ramesh M.A."/>
            <person name="Rehmeyer C.J."/>
            <person name="Roe B.A."/>
            <person name="Shenoy N."/>
            <person name="Stanke M."/>
            <person name="Ter-Hovhannisyan V."/>
            <person name="Tunlid A."/>
            <person name="Velagapudi R."/>
            <person name="Vision T.J."/>
            <person name="Zeng Q."/>
            <person name="Zolan M.E."/>
            <person name="Pukkila P.J."/>
        </authorList>
    </citation>
    <scope>NUCLEOTIDE SEQUENCE [LARGE SCALE GENOMIC DNA]</scope>
    <source>
        <strain evidence="14">Okayama-7 / 130 / ATCC MYA-4618 / FGSC 9003</strain>
    </source>
</reference>
<keyword evidence="7" id="KW-0808">Transferase</keyword>
<dbReference type="SUPFAM" id="SSF55729">
    <property type="entry name" value="Acyl-CoA N-acyltransferases (Nat)"/>
    <property type="match status" value="1"/>
</dbReference>
<dbReference type="GO" id="GO:0010485">
    <property type="term" value="F:histone H4 acetyltransferase activity"/>
    <property type="evidence" value="ECO:0007669"/>
    <property type="project" value="InterPro"/>
</dbReference>
<dbReference type="OrthoDB" id="424551at2759"/>
<evidence type="ECO:0000256" key="7">
    <source>
        <dbReference type="ARBA" id="ARBA00022679"/>
    </source>
</evidence>
<dbReference type="InterPro" id="IPR039949">
    <property type="entry name" value="NAA40"/>
</dbReference>
<dbReference type="CDD" id="cd04301">
    <property type="entry name" value="NAT_SF"/>
    <property type="match status" value="1"/>
</dbReference>
<dbReference type="PANTHER" id="PTHR20531">
    <property type="entry name" value="N-ALPHA-ACETYLTRANSFERASE 40"/>
    <property type="match status" value="1"/>
</dbReference>
<evidence type="ECO:0000256" key="9">
    <source>
        <dbReference type="ARBA" id="ARBA00023315"/>
    </source>
</evidence>
<comment type="subcellular location">
    <subcellularLocation>
        <location evidence="2">Cytoplasm</location>
    </subcellularLocation>
    <subcellularLocation>
        <location evidence="1">Nucleus</location>
    </subcellularLocation>
</comment>
<evidence type="ECO:0000256" key="1">
    <source>
        <dbReference type="ARBA" id="ARBA00004123"/>
    </source>
</evidence>
<keyword evidence="8" id="KW-0539">Nucleus</keyword>
<comment type="catalytic activity">
    <reaction evidence="11">
        <text>N-terminal L-seryl-[histone H4] + acetyl-CoA = N-terminal N(alpha)-acetyl-L-seryl-[histone H4] + CoA + H(+)</text>
        <dbReference type="Rhea" id="RHEA:50596"/>
        <dbReference type="Rhea" id="RHEA-COMP:12740"/>
        <dbReference type="Rhea" id="RHEA-COMP:12743"/>
        <dbReference type="ChEBI" id="CHEBI:15378"/>
        <dbReference type="ChEBI" id="CHEBI:57287"/>
        <dbReference type="ChEBI" id="CHEBI:57288"/>
        <dbReference type="ChEBI" id="CHEBI:64738"/>
        <dbReference type="ChEBI" id="CHEBI:83690"/>
        <dbReference type="EC" id="2.3.1.257"/>
    </reaction>
</comment>
<proteinExistence type="inferred from homology"/>
<dbReference type="PANTHER" id="PTHR20531:SF1">
    <property type="entry name" value="N-ALPHA-ACETYLTRANSFERASE 40"/>
    <property type="match status" value="1"/>
</dbReference>
<dbReference type="Proteomes" id="UP000001861">
    <property type="component" value="Unassembled WGS sequence"/>
</dbReference>
<comment type="similarity">
    <text evidence="3">Belongs to the acetyltransferase family. NAA40 subfamily.</text>
</comment>
<evidence type="ECO:0000256" key="3">
    <source>
        <dbReference type="ARBA" id="ARBA00008870"/>
    </source>
</evidence>
<keyword evidence="14" id="KW-1185">Reference proteome</keyword>
<dbReference type="AlphaFoldDB" id="A8N1J3"/>
<feature type="domain" description="N-acetyltransferase" evidence="12">
    <location>
        <begin position="1"/>
        <end position="133"/>
    </location>
</feature>
<evidence type="ECO:0000256" key="8">
    <source>
        <dbReference type="ARBA" id="ARBA00023242"/>
    </source>
</evidence>
<evidence type="ECO:0000259" key="12">
    <source>
        <dbReference type="PROSITE" id="PS51186"/>
    </source>
</evidence>
<dbReference type="GO" id="GO:0005634">
    <property type="term" value="C:nucleus"/>
    <property type="evidence" value="ECO:0007669"/>
    <property type="project" value="UniProtKB-SubCell"/>
</dbReference>
<dbReference type="InterPro" id="IPR016181">
    <property type="entry name" value="Acyl_CoA_acyltransferase"/>
</dbReference>
<dbReference type="RefSeq" id="XP_001828773.2">
    <property type="nucleotide sequence ID" value="XM_001828721.2"/>
</dbReference>
<accession>A8N1J3</accession>
<dbReference type="EMBL" id="AACS02000001">
    <property type="protein sequence ID" value="EAU93039.2"/>
    <property type="molecule type" value="Genomic_DNA"/>
</dbReference>
<dbReference type="PROSITE" id="PS51186">
    <property type="entry name" value="GNAT"/>
    <property type="match status" value="1"/>
</dbReference>
<protein>
    <recommendedName>
        <fullName evidence="5">N-alpha-acetyltransferase 40</fullName>
        <ecNumber evidence="4">2.3.1.257</ecNumber>
    </recommendedName>
</protein>
<dbReference type="VEuPathDB" id="FungiDB:CC1G_06759"/>
<dbReference type="KEGG" id="cci:CC1G_06759"/>
<dbReference type="HOGENOM" id="CLU_051699_1_2_1"/>
<organism evidence="13 14">
    <name type="scientific">Coprinopsis cinerea (strain Okayama-7 / 130 / ATCC MYA-4618 / FGSC 9003)</name>
    <name type="common">Inky cap fungus</name>
    <name type="synonym">Hormographiella aspergillata</name>
    <dbReference type="NCBI Taxonomy" id="240176"/>
    <lineage>
        <taxon>Eukaryota</taxon>
        <taxon>Fungi</taxon>
        <taxon>Dikarya</taxon>
        <taxon>Basidiomycota</taxon>
        <taxon>Agaricomycotina</taxon>
        <taxon>Agaricomycetes</taxon>
        <taxon>Agaricomycetidae</taxon>
        <taxon>Agaricales</taxon>
        <taxon>Agaricineae</taxon>
        <taxon>Psathyrellaceae</taxon>
        <taxon>Coprinopsis</taxon>
    </lineage>
</organism>
<evidence type="ECO:0000256" key="10">
    <source>
        <dbReference type="ARBA" id="ARBA00047821"/>
    </source>
</evidence>
<comment type="catalytic activity">
    <reaction evidence="10">
        <text>N-terminal L-seryl-[histone H2A] + acetyl-CoA = N-terminal N(alpha)-acetyl-L-seryl-[histone H2A] + CoA + H(+)</text>
        <dbReference type="Rhea" id="RHEA:50600"/>
        <dbReference type="Rhea" id="RHEA-COMP:12742"/>
        <dbReference type="Rhea" id="RHEA-COMP:12744"/>
        <dbReference type="ChEBI" id="CHEBI:15378"/>
        <dbReference type="ChEBI" id="CHEBI:57287"/>
        <dbReference type="ChEBI" id="CHEBI:57288"/>
        <dbReference type="ChEBI" id="CHEBI:64738"/>
        <dbReference type="ChEBI" id="CHEBI:83690"/>
        <dbReference type="EC" id="2.3.1.257"/>
    </reaction>
</comment>
<evidence type="ECO:0000256" key="4">
    <source>
        <dbReference type="ARBA" id="ARBA00012950"/>
    </source>
</evidence>
<keyword evidence="9" id="KW-0012">Acyltransferase</keyword>
<dbReference type="InterPro" id="IPR000182">
    <property type="entry name" value="GNAT_dom"/>
</dbReference>
<dbReference type="FunCoup" id="A8N1J3">
    <property type="interactions" value="644"/>
</dbReference>
<evidence type="ECO:0000256" key="11">
    <source>
        <dbReference type="ARBA" id="ARBA00049524"/>
    </source>
</evidence>
<evidence type="ECO:0000256" key="6">
    <source>
        <dbReference type="ARBA" id="ARBA00022490"/>
    </source>
</evidence>
<dbReference type="GO" id="GO:1990189">
    <property type="term" value="F:protein N-terminal-serine acetyltransferase activity"/>
    <property type="evidence" value="ECO:0007669"/>
    <property type="project" value="UniProtKB-EC"/>
</dbReference>
<evidence type="ECO:0000313" key="13">
    <source>
        <dbReference type="EMBL" id="EAU93039.2"/>
    </source>
</evidence>
<comment type="caution">
    <text evidence="13">The sequence shown here is derived from an EMBL/GenBank/DDBJ whole genome shotgun (WGS) entry which is preliminary data.</text>
</comment>
<dbReference type="GO" id="GO:0005737">
    <property type="term" value="C:cytoplasm"/>
    <property type="evidence" value="ECO:0007669"/>
    <property type="project" value="UniProtKB-SubCell"/>
</dbReference>
<dbReference type="OMA" id="HRNARFI"/>
<dbReference type="GO" id="GO:0043998">
    <property type="term" value="F:histone H2A acetyltransferase activity"/>
    <property type="evidence" value="ECO:0007669"/>
    <property type="project" value="InterPro"/>
</dbReference>
<dbReference type="GeneID" id="6005199"/>